<keyword evidence="2" id="KW-0378">Hydrolase</keyword>
<dbReference type="Gene3D" id="1.10.530.10">
    <property type="match status" value="1"/>
</dbReference>
<evidence type="ECO:0000256" key="2">
    <source>
        <dbReference type="ARBA" id="ARBA00022801"/>
    </source>
</evidence>
<comment type="caution">
    <text evidence="4">The sequence shown here is derived from an EMBL/GenBank/DDBJ whole genome shotgun (WGS) entry which is preliminary data.</text>
</comment>
<dbReference type="SUPFAM" id="SSF53955">
    <property type="entry name" value="Lysozyme-like"/>
    <property type="match status" value="1"/>
</dbReference>
<evidence type="ECO:0000313" key="5">
    <source>
        <dbReference type="Proteomes" id="UP000192374"/>
    </source>
</evidence>
<dbReference type="Proteomes" id="UP000192374">
    <property type="component" value="Unassembled WGS sequence"/>
</dbReference>
<evidence type="ECO:0000259" key="3">
    <source>
        <dbReference type="Pfam" id="PF06737"/>
    </source>
</evidence>
<dbReference type="CDD" id="cd13925">
    <property type="entry name" value="RPF"/>
    <property type="match status" value="1"/>
</dbReference>
<dbReference type="InterPro" id="IPR010618">
    <property type="entry name" value="RPF"/>
</dbReference>
<protein>
    <submittedName>
        <fullName evidence="4">Resuscitation-promoting factor RpfD</fullName>
    </submittedName>
</protein>
<dbReference type="Pfam" id="PF06737">
    <property type="entry name" value="Transglycosylas"/>
    <property type="match status" value="1"/>
</dbReference>
<reference evidence="4 5" key="1">
    <citation type="submission" date="2017-02" db="EMBL/GenBank/DDBJ databases">
        <title>The new phylogeny of genus Mycobacterium.</title>
        <authorList>
            <person name="Tortoli E."/>
            <person name="Trovato A."/>
            <person name="Cirillo D.M."/>
        </authorList>
    </citation>
    <scope>NUCLEOTIDE SEQUENCE [LARGE SCALE GENOMIC DNA]</scope>
    <source>
        <strain evidence="4 5">DSM 45145</strain>
    </source>
</reference>
<evidence type="ECO:0000256" key="1">
    <source>
        <dbReference type="ARBA" id="ARBA00010830"/>
    </source>
</evidence>
<dbReference type="RefSeq" id="WP_232070317.1">
    <property type="nucleotide sequence ID" value="NZ_AP022583.1"/>
</dbReference>
<proteinExistence type="inferred from homology"/>
<comment type="similarity">
    <text evidence="1">Belongs to the transglycosylase family. Rpf subfamily.</text>
</comment>
<feature type="domain" description="Resuscitation-promoting factor core lysozyme-like" evidence="3">
    <location>
        <begin position="14"/>
        <end position="89"/>
    </location>
</feature>
<dbReference type="EMBL" id="MVIC01000001">
    <property type="protein sequence ID" value="ORB18868.1"/>
    <property type="molecule type" value="Genomic_DNA"/>
</dbReference>
<gene>
    <name evidence="4" type="ORF">BST37_01220</name>
</gene>
<accession>A0ABX3TBM4</accession>
<keyword evidence="5" id="KW-1185">Reference proteome</keyword>
<dbReference type="InterPro" id="IPR023346">
    <property type="entry name" value="Lysozyme-like_dom_sf"/>
</dbReference>
<evidence type="ECO:0000313" key="4">
    <source>
        <dbReference type="EMBL" id="ORB18868.1"/>
    </source>
</evidence>
<sequence>MATSTALLTGSAHADGVNWEAIAQCESGGNWAANTGNGDYGGLQISLRTWDANGGAALSPLPSTATPQEQVLVAQRIMATQGPGAWPRCASCSQDEAPVGSLTHLLTFMSRQTGGCRGSSRAVEDGIA</sequence>
<organism evidence="4 5">
    <name type="scientific">Mycobacterium noviomagense</name>
    <dbReference type="NCBI Taxonomy" id="459858"/>
    <lineage>
        <taxon>Bacteria</taxon>
        <taxon>Bacillati</taxon>
        <taxon>Actinomycetota</taxon>
        <taxon>Actinomycetes</taxon>
        <taxon>Mycobacteriales</taxon>
        <taxon>Mycobacteriaceae</taxon>
        <taxon>Mycobacterium</taxon>
    </lineage>
</organism>
<name>A0ABX3TBM4_9MYCO</name>